<dbReference type="RefSeq" id="WP_200590215.1">
    <property type="nucleotide sequence ID" value="NZ_JAEPBG010000001.1"/>
</dbReference>
<evidence type="ECO:0000313" key="2">
    <source>
        <dbReference type="EMBL" id="MBK4733455.1"/>
    </source>
</evidence>
<proteinExistence type="predicted"/>
<dbReference type="AlphaFoldDB" id="A0A934SN07"/>
<feature type="signal peptide" evidence="1">
    <location>
        <begin position="1"/>
        <end position="24"/>
    </location>
</feature>
<organism evidence="2 3">
    <name type="scientific">Noviherbaspirillum pedocola</name>
    <dbReference type="NCBI Taxonomy" id="2801341"/>
    <lineage>
        <taxon>Bacteria</taxon>
        <taxon>Pseudomonadati</taxon>
        <taxon>Pseudomonadota</taxon>
        <taxon>Betaproteobacteria</taxon>
        <taxon>Burkholderiales</taxon>
        <taxon>Oxalobacteraceae</taxon>
        <taxon>Noviherbaspirillum</taxon>
    </lineage>
</organism>
<accession>A0A934SN07</accession>
<reference evidence="2" key="1">
    <citation type="submission" date="2021-01" db="EMBL/GenBank/DDBJ databases">
        <title>Genome sequence of strain Noviherbaspirillum sp. DKR-6.</title>
        <authorList>
            <person name="Chaudhary D.K."/>
        </authorList>
    </citation>
    <scope>NUCLEOTIDE SEQUENCE</scope>
    <source>
        <strain evidence="2">DKR-6</strain>
    </source>
</reference>
<gene>
    <name evidence="2" type="ORF">JJB74_02385</name>
</gene>
<keyword evidence="3" id="KW-1185">Reference proteome</keyword>
<keyword evidence="1" id="KW-0732">Signal</keyword>
<feature type="chain" id="PRO_5037611517" evidence="1">
    <location>
        <begin position="25"/>
        <end position="111"/>
    </location>
</feature>
<dbReference type="EMBL" id="JAEPBG010000001">
    <property type="protein sequence ID" value="MBK4733455.1"/>
    <property type="molecule type" value="Genomic_DNA"/>
</dbReference>
<dbReference type="Proteomes" id="UP000622890">
    <property type="component" value="Unassembled WGS sequence"/>
</dbReference>
<protein>
    <submittedName>
        <fullName evidence="2">Uncharacterized protein</fullName>
    </submittedName>
</protein>
<name>A0A934SN07_9BURK</name>
<evidence type="ECO:0000313" key="3">
    <source>
        <dbReference type="Proteomes" id="UP000622890"/>
    </source>
</evidence>
<sequence length="111" mass="12247">MRAHRILPGIALAAALFSCLPAQAMERMFPNTAKRGTLSTVDYPTMRMDGAVRKFAPGAWIRNQFNTVDVPASLGGREFTVNYTENPQGDIDRVWILTPEEATKPAPAQSR</sequence>
<dbReference type="PROSITE" id="PS51257">
    <property type="entry name" value="PROKAR_LIPOPROTEIN"/>
    <property type="match status" value="1"/>
</dbReference>
<comment type="caution">
    <text evidence="2">The sequence shown here is derived from an EMBL/GenBank/DDBJ whole genome shotgun (WGS) entry which is preliminary data.</text>
</comment>
<evidence type="ECO:0000256" key="1">
    <source>
        <dbReference type="SAM" id="SignalP"/>
    </source>
</evidence>